<protein>
    <submittedName>
        <fullName evidence="3">Uncharacterized protein</fullName>
    </submittedName>
</protein>
<organism evidence="3 5">
    <name type="scientific">Durusdinium trenchii</name>
    <dbReference type="NCBI Taxonomy" id="1381693"/>
    <lineage>
        <taxon>Eukaryota</taxon>
        <taxon>Sar</taxon>
        <taxon>Alveolata</taxon>
        <taxon>Dinophyceae</taxon>
        <taxon>Suessiales</taxon>
        <taxon>Symbiodiniaceae</taxon>
        <taxon>Durusdinium</taxon>
    </lineage>
</organism>
<dbReference type="Proteomes" id="UP001642484">
    <property type="component" value="Unassembled WGS sequence"/>
</dbReference>
<evidence type="ECO:0000256" key="1">
    <source>
        <dbReference type="SAM" id="MobiDB-lite"/>
    </source>
</evidence>
<name>A0ABP0I6C4_9DINO</name>
<feature type="signal peptide" evidence="2">
    <location>
        <begin position="1"/>
        <end position="19"/>
    </location>
</feature>
<feature type="region of interest" description="Disordered" evidence="1">
    <location>
        <begin position="31"/>
        <end position="62"/>
    </location>
</feature>
<evidence type="ECO:0000313" key="3">
    <source>
        <dbReference type="EMBL" id="CAK8998129.1"/>
    </source>
</evidence>
<dbReference type="EMBL" id="CAXAMN010002180">
    <property type="protein sequence ID" value="CAK8998129.1"/>
    <property type="molecule type" value="Genomic_DNA"/>
</dbReference>
<gene>
    <name evidence="3" type="ORF">CCMP2556_LOCUS5128</name>
    <name evidence="4" type="ORF">CCMP2556_LOCUS5150</name>
</gene>
<feature type="chain" id="PRO_5045029096" evidence="2">
    <location>
        <begin position="20"/>
        <end position="126"/>
    </location>
</feature>
<comment type="caution">
    <text evidence="3">The sequence shown here is derived from an EMBL/GenBank/DDBJ whole genome shotgun (WGS) entry which is preliminary data.</text>
</comment>
<evidence type="ECO:0000313" key="4">
    <source>
        <dbReference type="EMBL" id="CAK8998186.1"/>
    </source>
</evidence>
<reference evidence="3 5" key="1">
    <citation type="submission" date="2024-02" db="EMBL/GenBank/DDBJ databases">
        <authorList>
            <person name="Chen Y."/>
            <person name="Shah S."/>
            <person name="Dougan E. K."/>
            <person name="Thang M."/>
            <person name="Chan C."/>
        </authorList>
    </citation>
    <scope>NUCLEOTIDE SEQUENCE [LARGE SCALE GENOMIC DNA]</scope>
</reference>
<dbReference type="EMBL" id="CAXAMN010002191">
    <property type="protein sequence ID" value="CAK8998186.1"/>
    <property type="molecule type" value="Genomic_DNA"/>
</dbReference>
<evidence type="ECO:0000313" key="5">
    <source>
        <dbReference type="Proteomes" id="UP001642484"/>
    </source>
</evidence>
<proteinExistence type="predicted"/>
<evidence type="ECO:0000256" key="2">
    <source>
        <dbReference type="SAM" id="SignalP"/>
    </source>
</evidence>
<keyword evidence="2" id="KW-0732">Signal</keyword>
<sequence>MASMKYFVFVFLALELAAAVRPSHDLHEKATAATVSLHAQSHAESHSSHASKSKLAEEEEGKPCCGCKVKSILGFARSCDGTPGRYGMETCGGERASSCDNSFKMSGDEYSCWTKTSGCEPPSKLP</sequence>
<keyword evidence="5" id="KW-1185">Reference proteome</keyword>
<accession>A0ABP0I6C4</accession>